<reference evidence="3" key="1">
    <citation type="journal article" date="2019" name="Int. J. Syst. Evol. Microbiol.">
        <title>The Global Catalogue of Microorganisms (GCM) 10K type strain sequencing project: providing services to taxonomists for standard genome sequencing and annotation.</title>
        <authorList>
            <consortium name="The Broad Institute Genomics Platform"/>
            <consortium name="The Broad Institute Genome Sequencing Center for Infectious Disease"/>
            <person name="Wu L."/>
            <person name="Ma J."/>
        </authorList>
    </citation>
    <scope>NUCLEOTIDE SEQUENCE [LARGE SCALE GENOMIC DNA]</scope>
    <source>
        <strain evidence="3">TISTR 2241</strain>
    </source>
</reference>
<evidence type="ECO:0000313" key="2">
    <source>
        <dbReference type="EMBL" id="MFD2616553.1"/>
    </source>
</evidence>
<feature type="transmembrane region" description="Helical" evidence="1">
    <location>
        <begin position="98"/>
        <end position="125"/>
    </location>
</feature>
<feature type="transmembrane region" description="Helical" evidence="1">
    <location>
        <begin position="273"/>
        <end position="292"/>
    </location>
</feature>
<proteinExistence type="predicted"/>
<name>A0ABW5PNW3_9BACI</name>
<dbReference type="InterPro" id="IPR018710">
    <property type="entry name" value="DUF2232"/>
</dbReference>
<keyword evidence="3" id="KW-1185">Reference proteome</keyword>
<dbReference type="PANTHER" id="PTHR41324">
    <property type="entry name" value="MEMBRANE PROTEIN-RELATED"/>
    <property type="match status" value="1"/>
</dbReference>
<comment type="caution">
    <text evidence="2">The sequence shown here is derived from an EMBL/GenBank/DDBJ whole genome shotgun (WGS) entry which is preliminary data.</text>
</comment>
<organism evidence="2 3">
    <name type="scientific">Terrilactibacillus laevilacticus</name>
    <dbReference type="NCBI Taxonomy" id="1380157"/>
    <lineage>
        <taxon>Bacteria</taxon>
        <taxon>Bacillati</taxon>
        <taxon>Bacillota</taxon>
        <taxon>Bacilli</taxon>
        <taxon>Bacillales</taxon>
        <taxon>Bacillaceae</taxon>
        <taxon>Terrilactibacillus</taxon>
    </lineage>
</organism>
<keyword evidence="1" id="KW-0472">Membrane</keyword>
<dbReference type="RefSeq" id="WP_141191249.1">
    <property type="nucleotide sequence ID" value="NZ_JBHUMR010000007.1"/>
</dbReference>
<protein>
    <submittedName>
        <fullName evidence="2">YybS family protein</fullName>
    </submittedName>
</protein>
<dbReference type="Pfam" id="PF09991">
    <property type="entry name" value="DUF2232"/>
    <property type="match status" value="1"/>
</dbReference>
<dbReference type="PANTHER" id="PTHR41324:SF1">
    <property type="entry name" value="DUF2232 DOMAIN-CONTAINING PROTEIN"/>
    <property type="match status" value="1"/>
</dbReference>
<feature type="transmembrane region" description="Helical" evidence="1">
    <location>
        <begin position="12"/>
        <end position="38"/>
    </location>
</feature>
<sequence>MKQSRSLVEGAVSIALFICLLIITFYLPIIGVITLWFLATPIMYYSSRNGLKMGIVAIVVCLCVAFFLTNVFSMLFSAFFLIQALVMGTLINKKKSAFAVLLGGSLANISMFLLAYAISIGLFHFDPVEALEKTMLSTLDTAEKMYQSMNIDTSDSTKLLAESINRLSQMTPFFIVMTSVFYAFITQILSGLIIKRLRVDFPKFPPFRLWKFPKSLIWYFLILLVISLVGHIEPNSGLYLVVVNGLLILDVVVVIQGLSLIFNVAHRKEWPTVIPILILIVSLLVPYLLQIIRLLGIIDLGFDIRNRIKKKK</sequence>
<evidence type="ECO:0000313" key="3">
    <source>
        <dbReference type="Proteomes" id="UP001597458"/>
    </source>
</evidence>
<accession>A0ABW5PNW3</accession>
<feature type="transmembrane region" description="Helical" evidence="1">
    <location>
        <begin position="50"/>
        <end position="68"/>
    </location>
</feature>
<feature type="transmembrane region" description="Helical" evidence="1">
    <location>
        <begin position="173"/>
        <end position="194"/>
    </location>
</feature>
<evidence type="ECO:0000256" key="1">
    <source>
        <dbReference type="SAM" id="Phobius"/>
    </source>
</evidence>
<keyword evidence="1" id="KW-0812">Transmembrane</keyword>
<dbReference type="EMBL" id="JBHUMR010000007">
    <property type="protein sequence ID" value="MFD2616553.1"/>
    <property type="molecule type" value="Genomic_DNA"/>
</dbReference>
<feature type="transmembrane region" description="Helical" evidence="1">
    <location>
        <begin position="238"/>
        <end position="261"/>
    </location>
</feature>
<keyword evidence="1" id="KW-1133">Transmembrane helix</keyword>
<dbReference type="Proteomes" id="UP001597458">
    <property type="component" value="Unassembled WGS sequence"/>
</dbReference>
<gene>
    <name evidence="2" type="ORF">ACFSTF_04415</name>
</gene>
<feature type="transmembrane region" description="Helical" evidence="1">
    <location>
        <begin position="215"/>
        <end position="232"/>
    </location>
</feature>